<protein>
    <recommendedName>
        <fullName evidence="2">LRRCT domain-containing protein</fullName>
    </recommendedName>
</protein>
<sequence length="102" mass="11636">MSSISENVFKRLRSNIEILDIDGNPLSCSCDMIWLRGWLQQSSSEGPRCADGSLFREVRLSRQDCLKKKQVEPIHPGCETEFIDQSLLPSCKHILFIISIKI</sequence>
<evidence type="ECO:0000259" key="2">
    <source>
        <dbReference type="SMART" id="SM00082"/>
    </source>
</evidence>
<feature type="domain" description="LRRCT" evidence="2">
    <location>
        <begin position="24"/>
        <end position="66"/>
    </location>
</feature>
<accession>A0A8J5RAG5</accession>
<keyword evidence="1" id="KW-0433">Leucine-rich repeat</keyword>
<name>A0A8J5RAG5_9HYME</name>
<reference evidence="3" key="1">
    <citation type="submission" date="2020-03" db="EMBL/GenBank/DDBJ databases">
        <authorList>
            <person name="Chebbi M.A."/>
            <person name="Drezen J.M."/>
        </authorList>
    </citation>
    <scope>NUCLEOTIDE SEQUENCE</scope>
    <source>
        <tissue evidence="3">Whole body</tissue>
    </source>
</reference>
<organism evidence="3 4">
    <name type="scientific">Cotesia typhae</name>
    <dbReference type="NCBI Taxonomy" id="2053667"/>
    <lineage>
        <taxon>Eukaryota</taxon>
        <taxon>Metazoa</taxon>
        <taxon>Ecdysozoa</taxon>
        <taxon>Arthropoda</taxon>
        <taxon>Hexapoda</taxon>
        <taxon>Insecta</taxon>
        <taxon>Pterygota</taxon>
        <taxon>Neoptera</taxon>
        <taxon>Endopterygota</taxon>
        <taxon>Hymenoptera</taxon>
        <taxon>Apocrita</taxon>
        <taxon>Ichneumonoidea</taxon>
        <taxon>Braconidae</taxon>
        <taxon>Microgastrinae</taxon>
        <taxon>Cotesia</taxon>
    </lineage>
</organism>
<evidence type="ECO:0000313" key="4">
    <source>
        <dbReference type="Proteomes" id="UP000729913"/>
    </source>
</evidence>
<proteinExistence type="predicted"/>
<comment type="caution">
    <text evidence="3">The sequence shown here is derived from an EMBL/GenBank/DDBJ whole genome shotgun (WGS) entry which is preliminary data.</text>
</comment>
<dbReference type="AlphaFoldDB" id="A0A8J5RAG5"/>
<gene>
    <name evidence="3" type="ORF">G9C98_005107</name>
</gene>
<reference evidence="3" key="2">
    <citation type="submission" date="2021-04" db="EMBL/GenBank/DDBJ databases">
        <title>Genome-wide patterns of bracovirus chromosomal integration into multiple host tissues during parasitism.</title>
        <authorList>
            <person name="Chebbi M.A.C."/>
        </authorList>
    </citation>
    <scope>NUCLEOTIDE SEQUENCE</scope>
    <source>
        <tissue evidence="3">Whole body</tissue>
    </source>
</reference>
<dbReference type="OrthoDB" id="8195690at2759"/>
<dbReference type="EMBL" id="JAAOIC020000002">
    <property type="protein sequence ID" value="KAG8042473.1"/>
    <property type="molecule type" value="Genomic_DNA"/>
</dbReference>
<dbReference type="InterPro" id="IPR000483">
    <property type="entry name" value="Cys-rich_flank_reg_C"/>
</dbReference>
<dbReference type="SMART" id="SM00082">
    <property type="entry name" value="LRRCT"/>
    <property type="match status" value="1"/>
</dbReference>
<evidence type="ECO:0000256" key="1">
    <source>
        <dbReference type="ARBA" id="ARBA00022614"/>
    </source>
</evidence>
<keyword evidence="4" id="KW-1185">Reference proteome</keyword>
<dbReference type="Proteomes" id="UP000729913">
    <property type="component" value="Unassembled WGS sequence"/>
</dbReference>
<evidence type="ECO:0000313" key="3">
    <source>
        <dbReference type="EMBL" id="KAG8042473.1"/>
    </source>
</evidence>